<dbReference type="InterPro" id="IPR050984">
    <property type="entry name" value="Gfo/Idh/MocA_domain"/>
</dbReference>
<evidence type="ECO:0000259" key="4">
    <source>
        <dbReference type="Pfam" id="PF22725"/>
    </source>
</evidence>
<feature type="domain" description="GFO/IDH/MocA-like oxidoreductase" evidence="4">
    <location>
        <begin position="139"/>
        <end position="248"/>
    </location>
</feature>
<dbReference type="AlphaFoldDB" id="A0A5B8VIJ8"/>
<evidence type="ECO:0000313" key="6">
    <source>
        <dbReference type="Proteomes" id="UP000321291"/>
    </source>
</evidence>
<dbReference type="InterPro" id="IPR000683">
    <property type="entry name" value="Gfo/Idh/MocA-like_OxRdtase_N"/>
</dbReference>
<dbReference type="Proteomes" id="UP000321291">
    <property type="component" value="Chromosome"/>
</dbReference>
<keyword evidence="2" id="KW-0560">Oxidoreductase</keyword>
<gene>
    <name evidence="5" type="ORF">FSB73_06165</name>
</gene>
<dbReference type="Gene3D" id="3.40.50.720">
    <property type="entry name" value="NAD(P)-binding Rossmann-like Domain"/>
    <property type="match status" value="1"/>
</dbReference>
<dbReference type="PANTHER" id="PTHR22604:SF105">
    <property type="entry name" value="TRANS-1,2-DIHYDROBENZENE-1,2-DIOL DEHYDROGENASE"/>
    <property type="match status" value="1"/>
</dbReference>
<evidence type="ECO:0000256" key="1">
    <source>
        <dbReference type="ARBA" id="ARBA00010928"/>
    </source>
</evidence>
<dbReference type="SUPFAM" id="SSF55347">
    <property type="entry name" value="Glyceraldehyde-3-phosphate dehydrogenase-like, C-terminal domain"/>
    <property type="match status" value="1"/>
</dbReference>
<dbReference type="GO" id="GO:0016491">
    <property type="term" value="F:oxidoreductase activity"/>
    <property type="evidence" value="ECO:0007669"/>
    <property type="project" value="UniProtKB-KW"/>
</dbReference>
<name>A0A5B8VIJ8_9BACT</name>
<dbReference type="OrthoDB" id="9815825at2"/>
<dbReference type="RefSeq" id="WP_146780594.1">
    <property type="nucleotide sequence ID" value="NZ_CP042434.1"/>
</dbReference>
<feature type="domain" description="Gfo/Idh/MocA-like oxidoreductase N-terminal" evidence="3">
    <location>
        <begin position="7"/>
        <end position="122"/>
    </location>
</feature>
<dbReference type="KEGG" id="agi:FSB73_06165"/>
<sequence length="331" mass="36863">MAKKIYNWGILGPGRIAKKFASALALTTDSRLYGVASRDKVRAQDFAQTFKAEKYYSDYLSLIQDPLVDVIYIATPHAYHFELAKACLENNKPVLSEKPLTLDAKQTQILLTLSQNKQVFLMEALWTRFIPMTVSILENVQSGILGELRYVKADFGFPAPFDPAGRLFNPSLGGGSLLDVGIYPLFLCSLLLGTPESITAVGRLSEAQIDLDCQAVLQYSDNKTAYIGSSIHYQMPITAEITGTKGQIMIPCPWYKNDHYQLKTEDKDWEIVQLGALTNGFEYEINEVTTSLNQGLIQSTKWPVTSSLQLASLMDQIKQQLGVQYPDANNT</sequence>
<evidence type="ECO:0000256" key="2">
    <source>
        <dbReference type="ARBA" id="ARBA00023002"/>
    </source>
</evidence>
<dbReference type="GO" id="GO:0000166">
    <property type="term" value="F:nucleotide binding"/>
    <property type="evidence" value="ECO:0007669"/>
    <property type="project" value="InterPro"/>
</dbReference>
<reference evidence="5 6" key="1">
    <citation type="journal article" date="2017" name="Int. J. Syst. Evol. Microbiol.">
        <title>Arachidicoccus ginsenosidivorans sp. nov., with ginsenoside-converting activity isolated from ginseng cultivating soil.</title>
        <authorList>
            <person name="Siddiqi M.Z."/>
            <person name="Aslam Z."/>
            <person name="Im W.T."/>
        </authorList>
    </citation>
    <scope>NUCLEOTIDE SEQUENCE [LARGE SCALE GENOMIC DNA]</scope>
    <source>
        <strain evidence="5 6">Gsoil 809</strain>
    </source>
</reference>
<dbReference type="SUPFAM" id="SSF51735">
    <property type="entry name" value="NAD(P)-binding Rossmann-fold domains"/>
    <property type="match status" value="1"/>
</dbReference>
<proteinExistence type="inferred from homology"/>
<dbReference type="InterPro" id="IPR036291">
    <property type="entry name" value="NAD(P)-bd_dom_sf"/>
</dbReference>
<organism evidence="5 6">
    <name type="scientific">Arachidicoccus ginsenosidivorans</name>
    <dbReference type="NCBI Taxonomy" id="496057"/>
    <lineage>
        <taxon>Bacteria</taxon>
        <taxon>Pseudomonadati</taxon>
        <taxon>Bacteroidota</taxon>
        <taxon>Chitinophagia</taxon>
        <taxon>Chitinophagales</taxon>
        <taxon>Chitinophagaceae</taxon>
        <taxon>Arachidicoccus</taxon>
    </lineage>
</organism>
<dbReference type="Gene3D" id="3.30.360.10">
    <property type="entry name" value="Dihydrodipicolinate Reductase, domain 2"/>
    <property type="match status" value="1"/>
</dbReference>
<evidence type="ECO:0000259" key="3">
    <source>
        <dbReference type="Pfam" id="PF01408"/>
    </source>
</evidence>
<dbReference type="EMBL" id="CP042434">
    <property type="protein sequence ID" value="QEC71320.1"/>
    <property type="molecule type" value="Genomic_DNA"/>
</dbReference>
<protein>
    <submittedName>
        <fullName evidence="5">Gfo/Idh/MocA family oxidoreductase</fullName>
    </submittedName>
</protein>
<keyword evidence="6" id="KW-1185">Reference proteome</keyword>
<dbReference type="PANTHER" id="PTHR22604">
    <property type="entry name" value="OXIDOREDUCTASES"/>
    <property type="match status" value="1"/>
</dbReference>
<comment type="similarity">
    <text evidence="1">Belongs to the Gfo/Idh/MocA family.</text>
</comment>
<dbReference type="Pfam" id="PF01408">
    <property type="entry name" value="GFO_IDH_MocA"/>
    <property type="match status" value="1"/>
</dbReference>
<dbReference type="Pfam" id="PF22725">
    <property type="entry name" value="GFO_IDH_MocA_C3"/>
    <property type="match status" value="1"/>
</dbReference>
<accession>A0A5B8VIJ8</accession>
<dbReference type="InterPro" id="IPR055170">
    <property type="entry name" value="GFO_IDH_MocA-like_dom"/>
</dbReference>
<evidence type="ECO:0000313" key="5">
    <source>
        <dbReference type="EMBL" id="QEC71320.1"/>
    </source>
</evidence>